<keyword evidence="6" id="KW-1185">Reference proteome</keyword>
<reference evidence="5" key="1">
    <citation type="submission" date="2006-10" db="EMBL/GenBank/DDBJ databases">
        <authorList>
            <person name="Amadeo P."/>
            <person name="Zhao Q."/>
            <person name="Wortman J."/>
            <person name="Fraser-Liggett C."/>
            <person name="Carlton J."/>
        </authorList>
    </citation>
    <scope>NUCLEOTIDE SEQUENCE</scope>
    <source>
        <strain evidence="5">G3</strain>
    </source>
</reference>
<dbReference type="VEuPathDB" id="TrichDB:TVAG_090230"/>
<organism evidence="5 6">
    <name type="scientific">Trichomonas vaginalis (strain ATCC PRA-98 / G3)</name>
    <dbReference type="NCBI Taxonomy" id="412133"/>
    <lineage>
        <taxon>Eukaryota</taxon>
        <taxon>Metamonada</taxon>
        <taxon>Parabasalia</taxon>
        <taxon>Trichomonadida</taxon>
        <taxon>Trichomonadidae</taxon>
        <taxon>Trichomonas</taxon>
    </lineage>
</organism>
<accession>A2EZQ0</accession>
<keyword evidence="3" id="KW-0175">Coiled coil</keyword>
<evidence type="ECO:0000256" key="3">
    <source>
        <dbReference type="SAM" id="Coils"/>
    </source>
</evidence>
<evidence type="ECO:0000256" key="2">
    <source>
        <dbReference type="ARBA" id="ARBA00022448"/>
    </source>
</evidence>
<reference evidence="5" key="2">
    <citation type="journal article" date="2007" name="Science">
        <title>Draft genome sequence of the sexually transmitted pathogen Trichomonas vaginalis.</title>
        <authorList>
            <person name="Carlton J.M."/>
            <person name="Hirt R.P."/>
            <person name="Silva J.C."/>
            <person name="Delcher A.L."/>
            <person name="Schatz M."/>
            <person name="Zhao Q."/>
            <person name="Wortman J.R."/>
            <person name="Bidwell S.L."/>
            <person name="Alsmark U.C.M."/>
            <person name="Besteiro S."/>
            <person name="Sicheritz-Ponten T."/>
            <person name="Noel C.J."/>
            <person name="Dacks J.B."/>
            <person name="Foster P.G."/>
            <person name="Simillion C."/>
            <person name="Van de Peer Y."/>
            <person name="Miranda-Saavedra D."/>
            <person name="Barton G.J."/>
            <person name="Westrop G.D."/>
            <person name="Mueller S."/>
            <person name="Dessi D."/>
            <person name="Fiori P.L."/>
            <person name="Ren Q."/>
            <person name="Paulsen I."/>
            <person name="Zhang H."/>
            <person name="Bastida-Corcuera F.D."/>
            <person name="Simoes-Barbosa A."/>
            <person name="Brown M.T."/>
            <person name="Hayes R.D."/>
            <person name="Mukherjee M."/>
            <person name="Okumura C.Y."/>
            <person name="Schneider R."/>
            <person name="Smith A.J."/>
            <person name="Vanacova S."/>
            <person name="Villalvazo M."/>
            <person name="Haas B.J."/>
            <person name="Pertea M."/>
            <person name="Feldblyum T.V."/>
            <person name="Utterback T.R."/>
            <person name="Shu C.L."/>
            <person name="Osoegawa K."/>
            <person name="de Jong P.J."/>
            <person name="Hrdy I."/>
            <person name="Horvathova L."/>
            <person name="Zubacova Z."/>
            <person name="Dolezal P."/>
            <person name="Malik S.B."/>
            <person name="Logsdon J.M. Jr."/>
            <person name="Henze K."/>
            <person name="Gupta A."/>
            <person name="Wang C.C."/>
            <person name="Dunne R.L."/>
            <person name="Upcroft J.A."/>
            <person name="Upcroft P."/>
            <person name="White O."/>
            <person name="Salzberg S.L."/>
            <person name="Tang P."/>
            <person name="Chiu C.-H."/>
            <person name="Lee Y.-S."/>
            <person name="Embley T.M."/>
            <person name="Coombs G.H."/>
            <person name="Mottram J.C."/>
            <person name="Tachezy J."/>
            <person name="Fraser-Liggett C.M."/>
            <person name="Johnson P.J."/>
        </authorList>
    </citation>
    <scope>NUCLEOTIDE SEQUENCE [LARGE SCALE GENOMIC DNA]</scope>
    <source>
        <strain evidence="5">G3</strain>
    </source>
</reference>
<dbReference type="PANTHER" id="PTHR16166:SF93">
    <property type="entry name" value="INTERMEMBRANE LIPID TRANSFER PROTEIN VPS13"/>
    <property type="match status" value="1"/>
</dbReference>
<feature type="coiled-coil region" evidence="3">
    <location>
        <begin position="383"/>
        <end position="410"/>
    </location>
</feature>
<dbReference type="Pfam" id="PF12624">
    <property type="entry name" value="VPS13_N"/>
    <property type="match status" value="1"/>
</dbReference>
<dbReference type="OrthoDB" id="428159at2759"/>
<dbReference type="InParanoid" id="A2EZQ0"/>
<dbReference type="InterPro" id="IPR026847">
    <property type="entry name" value="VPS13"/>
</dbReference>
<comment type="similarity">
    <text evidence="1">Belongs to the VPS13 family.</text>
</comment>
<dbReference type="Proteomes" id="UP000001542">
    <property type="component" value="Unassembled WGS sequence"/>
</dbReference>
<dbReference type="KEGG" id="tva:4759717"/>
<name>A2EZQ0_TRIV3</name>
<evidence type="ECO:0000313" key="6">
    <source>
        <dbReference type="Proteomes" id="UP000001542"/>
    </source>
</evidence>
<evidence type="ECO:0000259" key="4">
    <source>
        <dbReference type="Pfam" id="PF12624"/>
    </source>
</evidence>
<keyword evidence="2" id="KW-0813">Transport</keyword>
<sequence>MKNVISKVVSEALYNYIDPLQANQLQLQIFQGKAKIENLLIKESALAYHDLPFSVTKGIIEETNMTIPWSSLQSEPCILELRGVYIFGTIQEEVFVTSQLQLKRSLLQAIESQAGSADSSSSKKSTSSISIILNNIQVSIKDIHICLEIKTKSGISYAGLTLKELLLFTCDENGQNRFFKSENEHQYRKLTIDSLSLYLDTNPELINFENFNQQMHDSILKPHQKILANMYFSNIFETNDKLDADFRYSFKLVTEHIKLQIDEQQYINAAEMFAQMQKVRQKIRFGTCGRPTISPVNEIAAQKWFEYGYHCIQEQKNPNKLHVGNILAMLKNRKTYYSLWKEKTTIGNKFSGSKNDLILKKLEDKLELNTILFLRSYSETKIRKEQSKTMEFTKEELEQLSILKNKISSNNNMNINLDIQNLIINFQTLDKKDIGSIIFNKINGFFLKKSEGSNSSLSFSNIEVFSQTKALLSQEELQGEQTCRILYDFQPENMKHSLKLFINQPHLTADMEEIMKLVSFFIKTMPKTTNYLESSKEISKQDVKKLLQERINFDFNLKLEKPEIVVPSKSNLVLNLQNLEIKKQDKSQDLYDFYDVFLNNFSAKIGNDGLTENLSVKTVVGLPIIDLPDLDSIKISTEIPEITVNLSKQNYLDFISIFKPLTNLDFEKSDKNQKTKTEKSKTFEMLLKKCNIKVDNEQNNYVFVLDNFKAKSDKNISVLFDNISLTNDEKEIVGLQNVSFSTIEENGDIKVEKINNFVIEELSSQFLIKSIIMISNLLKDENEKSDDLVINFDYKDKLNISMIDRNNSQLGNLIFSNLQLKIKLINDDVILYFKLDDTEVFLAEINSNFIKLDNNTEIEYIFDKKVTLNSTKSEIGFDFYAMMNLVDFFNRIIDADTIKYEDDPLTFPYLNFDINLQKIDLKMLIDKNPENFIMYNLNDLKFNSNEVGNLNLKIDAIESENFAKINNFESTFNLILKNELPELNLGVDEQFTERYKISKDIFYIHSITSNIKIPNLSLNLSDDKITENLLKSIKFVFDILAKPDYFILENIAKIDLDDVSLCLYDQQLKANKITYSLQEKCQNIGFDSIDFNSKFPIFKRRENIKNQSKIMEIKLNEKRFELKLNDCFIEIVPDVFPLIEKLQKCPFVTFDYGFGDDQNMDFNLLLNNITVCIPSDLENNGPCLFFDNSNLQIYISEKSQRILITSIQIAFSQFSDKILLYPPILSDFLSDIIVEKKGEVTNLSLLVSDFNLFISAADIATLILVIKSVLSKLPKFDTKNVAQGFLVDNIKFNIGTMTLTFCEDNRSILPPLPFMRIILPKTIFTVNLQKNQKFSFEYTFNSIDLFNETTSNWDVLVEPLSFVLHGSKSDGYVFSFDIANSLNINLSHRMLKKILIFSENVKSIKENKGIYKVFPEFEILNKTAKNIDISLLNGVTMTLAPGDVLPTYDLKSNKSLKVTMDNVTFSITPQQLSFPMIPEKNIVVYKYMKENVSVIVITSSIVVQNMTSQNLTIFTKQNKNFKIGYIVDSNSFTEIPDYNPKTDDLVIGDKTAKAIDIKKLDNIINYKFKHEDKEMSVLIQKKFELLRGLTVIYINTPIKIVNNLPFETMFRLNENQNILLKENQEKIVDYLKIDKNEINVKILMSNGIETSDKNTIKLQNGIVSPIKVDSTLNIACLVTENDEDKVKSLVFYIPCILYNDTGRDLYVCDSNGNSSSFREKDDLKYILFGPISYFDDEKPSMLCHLSAGISYDISLNPIDCSLSNVDDFVLCPLRKNPFIYIPFHFCVKSDSSNANGIRTQKVTITNHITLKNELNYEFKLQPIFNIEEGKPIGDPIVVKPLSEMSINFVTKSSCFYFQVEKFRKVPICLNTANFTTFRIITVDDAFEQKFICLLINANSYGLNVTFSDASLNSPILVQNLLKDIPICAYQTPDSTPFVIMPDEVKPFAFDYPELNKDVYLMVNSTDLKIDISELNSSKEFMCRNQKIFTEVRTDDKGCKTVIVSSEKQSLPISENLHFFFNIPQISVALIHEDLRELALITIRQISMEYSSVSNLSTITFTIDSFQLDDMFADVPLPVVSFCQKEFLSFVCEFYNNTAFATAFKNFELKVNPITAFLDTSFLSEILMFFSTAVRESYKYNNDLSKRENLLNKKSTNKMISSNTIYSFDKFKIDPILLIFSIRSHTNRVHLYRFFSKGIYMAPDVTNATLDLDGIEFNSASFTSSFLIFTVFDGFKKSAMKQIMNILGHMDVLMNISEIGSLYKRDIKQLRSGDFKNMKPAVLVGSLTGTESFVRGTSSLMHGFIEGDNNRSSGGLNRNAAETVGDGFVSFGKGIALGFAGIVTKPMEEGKKGGFLGGLKGLGKGLAGAIASPFTGVLDIGAGIVGAARKAIENDNMTISRERCQRCFFHYTVKNTSTYFDKCQEEIHNMDLLRSTYNDMIFIGAMTDNGGSICVTLSRIFIFDNENKITYNSKFKHVDNIMCNEKTLIIKVSDKLKPIKLNIVKPDISVFLPDLLSLYSIEKSLV</sequence>
<evidence type="ECO:0000256" key="1">
    <source>
        <dbReference type="ARBA" id="ARBA00006545"/>
    </source>
</evidence>
<dbReference type="VEuPathDB" id="TrichDB:TVAGG3_0186600"/>
<gene>
    <name evidence="5" type="ORF">TVAG_090230</name>
</gene>
<evidence type="ECO:0000313" key="5">
    <source>
        <dbReference type="EMBL" id="EAY01888.1"/>
    </source>
</evidence>
<dbReference type="PANTHER" id="PTHR16166">
    <property type="entry name" value="VACUOLAR PROTEIN SORTING-ASSOCIATED PROTEIN VPS13"/>
    <property type="match status" value="1"/>
</dbReference>
<dbReference type="STRING" id="5722.A2EZQ0"/>
<proteinExistence type="inferred from homology"/>
<protein>
    <recommendedName>
        <fullName evidence="4">Chorein N-terminal domain-containing protein</fullName>
    </recommendedName>
</protein>
<dbReference type="GO" id="GO:0006623">
    <property type="term" value="P:protein targeting to vacuole"/>
    <property type="evidence" value="ECO:0000318"/>
    <property type="project" value="GO_Central"/>
</dbReference>
<dbReference type="RefSeq" id="XP_001314432.1">
    <property type="nucleotide sequence ID" value="XM_001314413.1"/>
</dbReference>
<dbReference type="GO" id="GO:0045053">
    <property type="term" value="P:protein retention in Golgi apparatus"/>
    <property type="evidence" value="ECO:0000318"/>
    <property type="project" value="GO_Central"/>
</dbReference>
<dbReference type="InterPro" id="IPR026854">
    <property type="entry name" value="VPS13_N"/>
</dbReference>
<dbReference type="eggNOG" id="KOG1809">
    <property type="taxonomic scope" value="Eukaryota"/>
</dbReference>
<dbReference type="EMBL" id="DS113554">
    <property type="protein sequence ID" value="EAY01888.1"/>
    <property type="molecule type" value="Genomic_DNA"/>
</dbReference>
<feature type="domain" description="Chorein N-terminal" evidence="4">
    <location>
        <begin position="3"/>
        <end position="584"/>
    </location>
</feature>